<dbReference type="SMART" id="SM00460">
    <property type="entry name" value="TGc"/>
    <property type="match status" value="1"/>
</dbReference>
<dbReference type="PANTHER" id="PTHR35532">
    <property type="entry name" value="SIMILAR TO POLYHYDROXYALKANOATE DEPOLYMERASE"/>
    <property type="match status" value="1"/>
</dbReference>
<dbReference type="Gene3D" id="2.60.40.1120">
    <property type="entry name" value="Carboxypeptidase-like, regulatory domain"/>
    <property type="match status" value="1"/>
</dbReference>
<reference evidence="2" key="1">
    <citation type="journal article" date="2020" name="mSystems">
        <title>Genome- and Community-Level Interaction Insights into Carbon Utilization and Element Cycling Functions of Hydrothermarchaeota in Hydrothermal Sediment.</title>
        <authorList>
            <person name="Zhou Z."/>
            <person name="Liu Y."/>
            <person name="Xu W."/>
            <person name="Pan J."/>
            <person name="Luo Z.H."/>
            <person name="Li M."/>
        </authorList>
    </citation>
    <scope>NUCLEOTIDE SEQUENCE [LARGE SCALE GENOMIC DNA]</scope>
    <source>
        <strain evidence="2">HyVt-45</strain>
    </source>
</reference>
<dbReference type="EMBL" id="DRKW01000232">
    <property type="protein sequence ID" value="HEB74358.1"/>
    <property type="molecule type" value="Genomic_DNA"/>
</dbReference>
<dbReference type="PANTHER" id="PTHR35532:SF5">
    <property type="entry name" value="CARBOHYDRATE-BINDING DOMAIN-CONTAINING PROTEIN"/>
    <property type="match status" value="1"/>
</dbReference>
<dbReference type="SUPFAM" id="SSF54001">
    <property type="entry name" value="Cysteine proteinases"/>
    <property type="match status" value="1"/>
</dbReference>
<feature type="domain" description="Transglutaminase-like" evidence="1">
    <location>
        <begin position="198"/>
        <end position="257"/>
    </location>
</feature>
<organism evidence="2">
    <name type="scientific">Desulfofervidus auxilii</name>
    <dbReference type="NCBI Taxonomy" id="1621989"/>
    <lineage>
        <taxon>Bacteria</taxon>
        <taxon>Pseudomonadati</taxon>
        <taxon>Thermodesulfobacteriota</taxon>
        <taxon>Candidatus Desulfofervidia</taxon>
        <taxon>Candidatus Desulfofervidales</taxon>
        <taxon>Candidatus Desulfofervidaceae</taxon>
        <taxon>Candidatus Desulfofervidus</taxon>
    </lineage>
</organism>
<dbReference type="Gene3D" id="3.10.620.30">
    <property type="match status" value="1"/>
</dbReference>
<dbReference type="InterPro" id="IPR002931">
    <property type="entry name" value="Transglutaminase-like"/>
</dbReference>
<protein>
    <submittedName>
        <fullName evidence="2">Transglutaminase domain-containing protein</fullName>
    </submittedName>
</protein>
<dbReference type="Proteomes" id="UP000886268">
    <property type="component" value="Unassembled WGS sequence"/>
</dbReference>
<dbReference type="AlphaFoldDB" id="A0A7V1N3B3"/>
<sequence length="747" mass="86245">MCRCQRAAHGQGNFQENKSGQKGMSALGVFLKRLSYFAFIGVVFFPVNSEASYCSGKRLQEILGLSGQNKKVLEQFLSSYKDSTKKEAACFLVAGLPLSDALTLNKEALCENLDYAFLARRLMPWGKEVPWDIFLHYVLPFRVSQEPAERWRKYLFEKLASSVNRLSMKQAILFITKWCYRRAIYRPSSPWDLGTLEIIKLGWGRCEEKAILLIDALRSVSIPARLAFVPAWQHTDGNHAWVEVWIDGKWHIIDPATPQVSLDNPWFKPDFDLMPIVLVPVYGKRQNQAIIPELFINNIKMYNRHTNKLVIQLKDKNGKPLSHKKIYLSVYNHASLRPIVCLKTNSQGITRVRVGYGTYLLSAQDKDKWGIKLVSCLQGLAQKIILTLTDKPLKKQVFLFRYPLLKANRQSSTSFKELDKERKGETERRKRLLLEALRQLGLEDNHLLFTKLLAAGSDASSFLKILQKADADKRSWSIRDICQMSEKDIAECNPDKLYDSVILALEMRKKRALQGLNYPDEIFLKYVLNPRIFFEPWSNWRLEIKALLNSHFEDIPPRLFIKRLTEILNGLKKLKHIYFGPILTPGMVLRGRLITSDAEALIAAVAILRTFGIAARYQPSFGYVEVNLGNGWELLKNSFTHFDKMVSLKLSLRQINQKCHISPLIYGRDFTLAVFKNGHFQSFKYISGRWNSGHCYWEIRNIPYNQYYLIYGNRLGPDRAKVAVIPIKTPEVRQSNFHREVKVLFRE</sequence>
<proteinExistence type="predicted"/>
<gene>
    <name evidence="2" type="ORF">ENJ03_03980</name>
</gene>
<dbReference type="Pfam" id="PF01841">
    <property type="entry name" value="Transglut_core"/>
    <property type="match status" value="1"/>
</dbReference>
<accession>A0A7V1N3B3</accession>
<dbReference type="InterPro" id="IPR038765">
    <property type="entry name" value="Papain-like_cys_pep_sf"/>
</dbReference>
<comment type="caution">
    <text evidence="2">The sequence shown here is derived from an EMBL/GenBank/DDBJ whole genome shotgun (WGS) entry which is preliminary data.</text>
</comment>
<name>A0A7V1N3B3_DESA2</name>
<evidence type="ECO:0000313" key="2">
    <source>
        <dbReference type="EMBL" id="HEB74358.1"/>
    </source>
</evidence>
<evidence type="ECO:0000259" key="1">
    <source>
        <dbReference type="SMART" id="SM00460"/>
    </source>
</evidence>